<protein>
    <recommendedName>
        <fullName evidence="2 8">Shikimate dehydrogenase (NADP(+))</fullName>
        <shortName evidence="8">SDH</shortName>
        <ecNumber evidence="2 8">1.1.1.25</ecNumber>
    </recommendedName>
</protein>
<dbReference type="Gene3D" id="3.40.50.10860">
    <property type="entry name" value="Leucine Dehydrogenase, chain A, domain 1"/>
    <property type="match status" value="1"/>
</dbReference>
<evidence type="ECO:0000256" key="7">
    <source>
        <dbReference type="ARBA" id="ARBA00049442"/>
    </source>
</evidence>
<dbReference type="AlphaFoldDB" id="A0A3L7K773"/>
<gene>
    <name evidence="8 12" type="primary">aroE</name>
    <name evidence="12" type="ORF">D9X91_01810</name>
</gene>
<dbReference type="InterPro" id="IPR011342">
    <property type="entry name" value="Shikimate_DH"/>
</dbReference>
<feature type="binding site" evidence="8">
    <location>
        <position position="249"/>
    </location>
    <ligand>
        <name>shikimate</name>
        <dbReference type="ChEBI" id="CHEBI:36208"/>
    </ligand>
</feature>
<keyword evidence="6 8" id="KW-0057">Aromatic amino acid biosynthesis</keyword>
<dbReference type="EC" id="1.1.1.25" evidence="2 8"/>
<dbReference type="FunFam" id="3.40.50.10860:FF:000004">
    <property type="entry name" value="Quinate/shikimate dehydrogenase"/>
    <property type="match status" value="1"/>
</dbReference>
<feature type="binding site" evidence="8">
    <location>
        <position position="242"/>
    </location>
    <ligand>
        <name>NADP(+)</name>
        <dbReference type="ChEBI" id="CHEBI:58349"/>
    </ligand>
</feature>
<dbReference type="InterPro" id="IPR013708">
    <property type="entry name" value="Shikimate_DH-bd_N"/>
</dbReference>
<dbReference type="GO" id="GO:0005829">
    <property type="term" value="C:cytosol"/>
    <property type="evidence" value="ECO:0007669"/>
    <property type="project" value="TreeGrafter"/>
</dbReference>
<sequence>MEKIYGVIGDPIQHSMSPIMHNTAFRELGLEAHYHAFHIRKESIRRYIDAVRLLNISGFNVTVPHKTEIMEHLDHIDPLANAIGAVNTVLNDNGRLIGYNTDGMGFVEAMQQEWKQDIVQENILIVGAGGASRAIFYTLASMGVQHIDIANRTKEKAQSLIENCPFTIQSSALSIEEAAGQLEKYSAVIQTTSIGMHPNTEEVPLKLDRLKAGTFVSDIIYNPLETLFLSQAKKKGAIIQNGVGMFVNQGAVAFNLWTKKNPNIQSMKNIVLDKLGGTHVNR</sequence>
<feature type="binding site" evidence="8">
    <location>
        <position position="219"/>
    </location>
    <ligand>
        <name>NADP(+)</name>
        <dbReference type="ChEBI" id="CHEBI:58349"/>
    </ligand>
</feature>
<dbReference type="InterPro" id="IPR046346">
    <property type="entry name" value="Aminoacid_DH-like_N_sf"/>
</dbReference>
<evidence type="ECO:0000259" key="9">
    <source>
        <dbReference type="Pfam" id="PF01488"/>
    </source>
</evidence>
<evidence type="ECO:0000313" key="12">
    <source>
        <dbReference type="EMBL" id="RLQ98149.1"/>
    </source>
</evidence>
<evidence type="ECO:0000259" key="10">
    <source>
        <dbReference type="Pfam" id="PF08501"/>
    </source>
</evidence>
<dbReference type="GO" id="GO:0009423">
    <property type="term" value="P:chorismate biosynthetic process"/>
    <property type="evidence" value="ECO:0007669"/>
    <property type="project" value="UniProtKB-UniRule"/>
</dbReference>
<dbReference type="SUPFAM" id="SSF51735">
    <property type="entry name" value="NAD(P)-binding Rossmann-fold domains"/>
    <property type="match status" value="1"/>
</dbReference>
<dbReference type="EMBL" id="RCVZ01000001">
    <property type="protein sequence ID" value="RLQ98149.1"/>
    <property type="molecule type" value="Genomic_DNA"/>
</dbReference>
<comment type="pathway">
    <text evidence="1 8">Metabolic intermediate biosynthesis; chorismate biosynthesis; chorismate from D-erythrose 4-phosphate and phosphoenolpyruvate: step 4/7.</text>
</comment>
<dbReference type="NCBIfam" id="NF001319">
    <property type="entry name" value="PRK00258.3-3"/>
    <property type="match status" value="1"/>
</dbReference>
<comment type="caution">
    <text evidence="12">The sequence shown here is derived from an EMBL/GenBank/DDBJ whole genome shotgun (WGS) entry which is preliminary data.</text>
</comment>
<comment type="caution">
    <text evidence="8">Lacks conserved residue(s) required for the propagation of feature annotation.</text>
</comment>
<dbReference type="SUPFAM" id="SSF53223">
    <property type="entry name" value="Aminoacid dehydrogenase-like, N-terminal domain"/>
    <property type="match status" value="1"/>
</dbReference>
<dbReference type="GO" id="GO:0009073">
    <property type="term" value="P:aromatic amino acid family biosynthetic process"/>
    <property type="evidence" value="ECO:0007669"/>
    <property type="project" value="UniProtKB-KW"/>
</dbReference>
<comment type="function">
    <text evidence="8">Involved in the biosynthesis of the chorismate, which leads to the biosynthesis of aromatic amino acids. Catalyzes the reversible NADPH linked reduction of 3-dehydroshikimate (DHSA) to yield shikimate (SA).</text>
</comment>
<dbReference type="Pfam" id="PF18317">
    <property type="entry name" value="SDH_C"/>
    <property type="match status" value="1"/>
</dbReference>
<keyword evidence="3 8" id="KW-0028">Amino-acid biosynthesis</keyword>
<evidence type="ECO:0000256" key="2">
    <source>
        <dbReference type="ARBA" id="ARBA00012962"/>
    </source>
</evidence>
<evidence type="ECO:0000256" key="1">
    <source>
        <dbReference type="ARBA" id="ARBA00004871"/>
    </source>
</evidence>
<feature type="binding site" evidence="8">
    <location>
        <position position="102"/>
    </location>
    <ligand>
        <name>shikimate</name>
        <dbReference type="ChEBI" id="CHEBI:36208"/>
    </ligand>
</feature>
<feature type="binding site" evidence="8">
    <location>
        <position position="87"/>
    </location>
    <ligand>
        <name>shikimate</name>
        <dbReference type="ChEBI" id="CHEBI:36208"/>
    </ligand>
</feature>
<evidence type="ECO:0000256" key="6">
    <source>
        <dbReference type="ARBA" id="ARBA00023141"/>
    </source>
</evidence>
<evidence type="ECO:0000256" key="8">
    <source>
        <dbReference type="HAMAP-Rule" id="MF_00222"/>
    </source>
</evidence>
<dbReference type="GO" id="GO:0008652">
    <property type="term" value="P:amino acid biosynthetic process"/>
    <property type="evidence" value="ECO:0007669"/>
    <property type="project" value="UniProtKB-KW"/>
</dbReference>
<feature type="active site" description="Proton acceptor" evidence="8">
    <location>
        <position position="66"/>
    </location>
</feature>
<feature type="domain" description="Quinate/shikimate 5-dehydrogenase/glutamyl-tRNA reductase" evidence="9">
    <location>
        <begin position="115"/>
        <end position="193"/>
    </location>
</feature>
<feature type="binding site" evidence="8">
    <location>
        <begin position="151"/>
        <end position="156"/>
    </location>
    <ligand>
        <name>NADP(+)</name>
        <dbReference type="ChEBI" id="CHEBI:58349"/>
    </ligand>
</feature>
<feature type="binding site" evidence="8">
    <location>
        <begin position="15"/>
        <end position="17"/>
    </location>
    <ligand>
        <name>shikimate</name>
        <dbReference type="ChEBI" id="CHEBI:36208"/>
    </ligand>
</feature>
<comment type="subunit">
    <text evidence="8">Homodimer.</text>
</comment>
<dbReference type="Pfam" id="PF08501">
    <property type="entry name" value="Shikimate_dh_N"/>
    <property type="match status" value="1"/>
</dbReference>
<dbReference type="InterPro" id="IPR006151">
    <property type="entry name" value="Shikm_DH/Glu-tRNA_Rdtase"/>
</dbReference>
<dbReference type="Proteomes" id="UP000276770">
    <property type="component" value="Unassembled WGS sequence"/>
</dbReference>
<dbReference type="PANTHER" id="PTHR21089">
    <property type="entry name" value="SHIKIMATE DEHYDROGENASE"/>
    <property type="match status" value="1"/>
</dbReference>
<dbReference type="RefSeq" id="WP_121678839.1">
    <property type="nucleotide sequence ID" value="NZ_RCVZ01000001.1"/>
</dbReference>
<proteinExistence type="inferred from homology"/>
<feature type="binding site" evidence="8">
    <location>
        <position position="221"/>
    </location>
    <ligand>
        <name>shikimate</name>
        <dbReference type="ChEBI" id="CHEBI:36208"/>
    </ligand>
</feature>
<feature type="binding site" evidence="8">
    <location>
        <position position="62"/>
    </location>
    <ligand>
        <name>shikimate</name>
        <dbReference type="ChEBI" id="CHEBI:36208"/>
    </ligand>
</feature>
<dbReference type="NCBIfam" id="TIGR00507">
    <property type="entry name" value="aroE"/>
    <property type="match status" value="1"/>
</dbReference>
<dbReference type="PANTHER" id="PTHR21089:SF1">
    <property type="entry name" value="BIFUNCTIONAL 3-DEHYDROQUINATE DEHYDRATASE_SHIKIMATE DEHYDROGENASE, CHLOROPLASTIC"/>
    <property type="match status" value="1"/>
</dbReference>
<keyword evidence="4 8" id="KW-0521">NADP</keyword>
<dbReference type="Gene3D" id="3.40.50.720">
    <property type="entry name" value="NAD(P)-binding Rossmann-like Domain"/>
    <property type="match status" value="1"/>
</dbReference>
<comment type="similarity">
    <text evidence="8">Belongs to the shikimate dehydrogenase family.</text>
</comment>
<dbReference type="Pfam" id="PF01488">
    <property type="entry name" value="Shikimate_DH"/>
    <property type="match status" value="1"/>
</dbReference>
<dbReference type="UniPathway" id="UPA00053">
    <property type="reaction ID" value="UER00087"/>
</dbReference>
<feature type="domain" description="SDH C-terminal" evidence="11">
    <location>
        <begin position="242"/>
        <end position="271"/>
    </location>
</feature>
<dbReference type="InterPro" id="IPR036291">
    <property type="entry name" value="NAD(P)-bd_dom_sf"/>
</dbReference>
<dbReference type="GO" id="GO:0004764">
    <property type="term" value="F:shikimate 3-dehydrogenase (NADP+) activity"/>
    <property type="evidence" value="ECO:0007669"/>
    <property type="project" value="UniProtKB-UniRule"/>
</dbReference>
<accession>A0A3L7K773</accession>
<dbReference type="OrthoDB" id="9792692at2"/>
<comment type="catalytic activity">
    <reaction evidence="7 8">
        <text>shikimate + NADP(+) = 3-dehydroshikimate + NADPH + H(+)</text>
        <dbReference type="Rhea" id="RHEA:17737"/>
        <dbReference type="ChEBI" id="CHEBI:15378"/>
        <dbReference type="ChEBI" id="CHEBI:16630"/>
        <dbReference type="ChEBI" id="CHEBI:36208"/>
        <dbReference type="ChEBI" id="CHEBI:57783"/>
        <dbReference type="ChEBI" id="CHEBI:58349"/>
        <dbReference type="EC" id="1.1.1.25"/>
    </reaction>
</comment>
<evidence type="ECO:0000259" key="11">
    <source>
        <dbReference type="Pfam" id="PF18317"/>
    </source>
</evidence>
<organism evidence="12 13">
    <name type="scientific">Falsibacillus albus</name>
    <dbReference type="NCBI Taxonomy" id="2478915"/>
    <lineage>
        <taxon>Bacteria</taxon>
        <taxon>Bacillati</taxon>
        <taxon>Bacillota</taxon>
        <taxon>Bacilli</taxon>
        <taxon>Bacillales</taxon>
        <taxon>Bacillaceae</taxon>
        <taxon>Falsibacillus</taxon>
    </lineage>
</organism>
<feature type="domain" description="Shikimate dehydrogenase substrate binding N-terminal" evidence="10">
    <location>
        <begin position="7"/>
        <end position="89"/>
    </location>
</feature>
<dbReference type="GO" id="GO:0019632">
    <property type="term" value="P:shikimate metabolic process"/>
    <property type="evidence" value="ECO:0007669"/>
    <property type="project" value="InterPro"/>
</dbReference>
<name>A0A3L7K773_9BACI</name>
<dbReference type="HAMAP" id="MF_00222">
    <property type="entry name" value="Shikimate_DH_AroE"/>
    <property type="match status" value="1"/>
</dbReference>
<evidence type="ECO:0000313" key="13">
    <source>
        <dbReference type="Proteomes" id="UP000276770"/>
    </source>
</evidence>
<reference evidence="12 13" key="1">
    <citation type="submission" date="2018-10" db="EMBL/GenBank/DDBJ databases">
        <title>Falsibacillus sp. genome draft.</title>
        <authorList>
            <person name="Shi S."/>
        </authorList>
    </citation>
    <scope>NUCLEOTIDE SEQUENCE [LARGE SCALE GENOMIC DNA]</scope>
    <source>
        <strain evidence="12 13">GY 10110</strain>
    </source>
</reference>
<keyword evidence="13" id="KW-1185">Reference proteome</keyword>
<dbReference type="InterPro" id="IPR022893">
    <property type="entry name" value="Shikimate_DH_fam"/>
</dbReference>
<dbReference type="CDD" id="cd01065">
    <property type="entry name" value="NAD_bind_Shikimate_DH"/>
    <property type="match status" value="1"/>
</dbReference>
<dbReference type="InterPro" id="IPR041121">
    <property type="entry name" value="SDH_C"/>
</dbReference>
<evidence type="ECO:0000256" key="4">
    <source>
        <dbReference type="ARBA" id="ARBA00022857"/>
    </source>
</evidence>
<evidence type="ECO:0000256" key="3">
    <source>
        <dbReference type="ARBA" id="ARBA00022605"/>
    </source>
</evidence>
<dbReference type="GO" id="GO:0050661">
    <property type="term" value="F:NADP binding"/>
    <property type="evidence" value="ECO:0007669"/>
    <property type="project" value="InterPro"/>
</dbReference>
<feature type="binding site" evidence="8">
    <location>
        <begin position="127"/>
        <end position="131"/>
    </location>
    <ligand>
        <name>NADP(+)</name>
        <dbReference type="ChEBI" id="CHEBI:58349"/>
    </ligand>
</feature>
<evidence type="ECO:0000256" key="5">
    <source>
        <dbReference type="ARBA" id="ARBA00023002"/>
    </source>
</evidence>
<keyword evidence="5 8" id="KW-0560">Oxidoreductase</keyword>